<comment type="function">
    <text evidence="5">Transcription activator.</text>
</comment>
<keyword evidence="5" id="KW-0804">Transcription</keyword>
<dbReference type="PANTHER" id="PTHR31602">
    <property type="entry name" value="GROWTH-REGULATING FACTOR 5"/>
    <property type="match status" value="1"/>
</dbReference>
<protein>
    <recommendedName>
        <fullName evidence="5">Growth-regulating factor</fullName>
    </recommendedName>
</protein>
<dbReference type="PROSITE" id="PS51666">
    <property type="entry name" value="QLQ"/>
    <property type="match status" value="1"/>
</dbReference>
<organism evidence="9 10">
    <name type="scientific">Canna indica</name>
    <name type="common">Indian-shot</name>
    <dbReference type="NCBI Taxonomy" id="4628"/>
    <lineage>
        <taxon>Eukaryota</taxon>
        <taxon>Viridiplantae</taxon>
        <taxon>Streptophyta</taxon>
        <taxon>Embryophyta</taxon>
        <taxon>Tracheophyta</taxon>
        <taxon>Spermatophyta</taxon>
        <taxon>Magnoliopsida</taxon>
        <taxon>Liliopsida</taxon>
        <taxon>Zingiberales</taxon>
        <taxon>Cannaceae</taxon>
        <taxon>Canna</taxon>
    </lineage>
</organism>
<dbReference type="PANTHER" id="PTHR31602:SF113">
    <property type="entry name" value="GROWTH-REGULATING FACTOR 4"/>
    <property type="match status" value="1"/>
</dbReference>
<comment type="similarity">
    <text evidence="2 5">Belongs to the GRF family.</text>
</comment>
<dbReference type="GO" id="GO:0032502">
    <property type="term" value="P:developmental process"/>
    <property type="evidence" value="ECO:0007669"/>
    <property type="project" value="InterPro"/>
</dbReference>
<evidence type="ECO:0000313" key="9">
    <source>
        <dbReference type="EMBL" id="WOK94975.1"/>
    </source>
</evidence>
<accession>A0AAQ3Q3A0</accession>
<dbReference type="InterPro" id="IPR014977">
    <property type="entry name" value="WRC_dom"/>
</dbReference>
<dbReference type="Pfam" id="PF08880">
    <property type="entry name" value="QLQ"/>
    <property type="match status" value="1"/>
</dbReference>
<dbReference type="PROSITE" id="PS51667">
    <property type="entry name" value="WRC"/>
    <property type="match status" value="1"/>
</dbReference>
<feature type="compositionally biased region" description="Low complexity" evidence="6">
    <location>
        <begin position="120"/>
        <end position="148"/>
    </location>
</feature>
<dbReference type="GO" id="GO:0005524">
    <property type="term" value="F:ATP binding"/>
    <property type="evidence" value="ECO:0007669"/>
    <property type="project" value="UniProtKB-UniRule"/>
</dbReference>
<keyword evidence="10" id="KW-1185">Reference proteome</keyword>
<feature type="domain" description="QLQ" evidence="7">
    <location>
        <begin position="16"/>
        <end position="51"/>
    </location>
</feature>
<comment type="domain">
    <text evidence="5">The QLQ domain and WRC domain may be involved in protein-protein interaction and DNA-binding, respectively.</text>
</comment>
<evidence type="ECO:0000256" key="4">
    <source>
        <dbReference type="PROSITE-ProRule" id="PRU01002"/>
    </source>
</evidence>
<comment type="subcellular location">
    <subcellularLocation>
        <location evidence="1 4 5">Nucleus</location>
    </subcellularLocation>
</comment>
<dbReference type="InterPro" id="IPR014978">
    <property type="entry name" value="Gln-Leu-Gln_QLQ"/>
</dbReference>
<dbReference type="GO" id="GO:0006351">
    <property type="term" value="P:DNA-templated transcription"/>
    <property type="evidence" value="ECO:0007669"/>
    <property type="project" value="UniProtKB-UniRule"/>
</dbReference>
<reference evidence="9 10" key="1">
    <citation type="submission" date="2023-10" db="EMBL/GenBank/DDBJ databases">
        <title>Chromosome-scale genome assembly provides insights into flower coloration mechanisms of Canna indica.</title>
        <authorList>
            <person name="Li C."/>
        </authorList>
    </citation>
    <scope>NUCLEOTIDE SEQUENCE [LARGE SCALE GENOMIC DNA]</scope>
    <source>
        <tissue evidence="9">Flower</tissue>
    </source>
</reference>
<evidence type="ECO:0000256" key="5">
    <source>
        <dbReference type="RuleBase" id="RU367127"/>
    </source>
</evidence>
<dbReference type="GO" id="GO:0006355">
    <property type="term" value="P:regulation of DNA-templated transcription"/>
    <property type="evidence" value="ECO:0007669"/>
    <property type="project" value="InterPro"/>
</dbReference>
<keyword evidence="5" id="KW-0805">Transcription regulation</keyword>
<dbReference type="Pfam" id="PF08879">
    <property type="entry name" value="WRC"/>
    <property type="match status" value="1"/>
</dbReference>
<sequence>MNSFAAAAAAVGGRPPFTATQWQELQHQALIWKYLINGVPVPAELIIPIRRSFEALPGRYYHPPLSYFSYYGKKPDPEPGRCRRTDGKKWRCSKDAYSGSKYCERHMHRGRNRSRKPVESQTISPSQTSSSTLTSLSPSGSNVSGSGVGSFQSMTLQSIAGQNNTQSSRIGGASSSQLPMETSSLGNRYFSEFKANLDEHSFFSEASGNARALGVDSSVDSSWHLISSQVSTFPMSKKQDLSILQNPYAQLQSPQDLHQVTLLSRQQQQQQQPSFFGSEFASSEPVKHETQFLRPFFDEWPKARDSWSDLEEDRSNRTSFSTTQLSISIPMASSDFSSTSSRSPNGKALDFG</sequence>
<evidence type="ECO:0000259" key="8">
    <source>
        <dbReference type="PROSITE" id="PS51667"/>
    </source>
</evidence>
<feature type="region of interest" description="Disordered" evidence="6">
    <location>
        <begin position="162"/>
        <end position="181"/>
    </location>
</feature>
<evidence type="ECO:0000256" key="6">
    <source>
        <dbReference type="SAM" id="MobiDB-lite"/>
    </source>
</evidence>
<keyword evidence="5" id="KW-0010">Activator</keyword>
<feature type="short sequence motif" description="Bipartite nuclear localization signal" evidence="4">
    <location>
        <begin position="81"/>
        <end position="91"/>
    </location>
</feature>
<feature type="short sequence motif" description="Bipartite nuclear localization signal" evidence="4">
    <location>
        <begin position="109"/>
        <end position="116"/>
    </location>
</feature>
<dbReference type="EMBL" id="CP136890">
    <property type="protein sequence ID" value="WOK94975.1"/>
    <property type="molecule type" value="Genomic_DNA"/>
</dbReference>
<feature type="compositionally biased region" description="Low complexity" evidence="6">
    <location>
        <begin position="333"/>
        <end position="343"/>
    </location>
</feature>
<evidence type="ECO:0000256" key="3">
    <source>
        <dbReference type="ARBA" id="ARBA00023242"/>
    </source>
</evidence>
<feature type="region of interest" description="Disordered" evidence="6">
    <location>
        <begin position="103"/>
        <end position="148"/>
    </location>
</feature>
<dbReference type="AlphaFoldDB" id="A0AAQ3Q3A0"/>
<name>A0AAQ3Q3A0_9LILI</name>
<proteinExistence type="inferred from homology"/>
<evidence type="ECO:0000256" key="2">
    <source>
        <dbReference type="ARBA" id="ARBA00008122"/>
    </source>
</evidence>
<evidence type="ECO:0000313" key="10">
    <source>
        <dbReference type="Proteomes" id="UP001327560"/>
    </source>
</evidence>
<evidence type="ECO:0000259" key="7">
    <source>
        <dbReference type="PROSITE" id="PS51666"/>
    </source>
</evidence>
<dbReference type="Proteomes" id="UP001327560">
    <property type="component" value="Chromosome 1"/>
</dbReference>
<feature type="domain" description="WRC" evidence="8">
    <location>
        <begin position="76"/>
        <end position="120"/>
    </location>
</feature>
<feature type="compositionally biased region" description="Basic residues" evidence="6">
    <location>
        <begin position="106"/>
        <end position="115"/>
    </location>
</feature>
<dbReference type="GO" id="GO:0005634">
    <property type="term" value="C:nucleus"/>
    <property type="evidence" value="ECO:0007669"/>
    <property type="project" value="UniProtKB-SubCell"/>
</dbReference>
<keyword evidence="3 4" id="KW-0539">Nucleus</keyword>
<dbReference type="InterPro" id="IPR031137">
    <property type="entry name" value="GRF"/>
</dbReference>
<evidence type="ECO:0000256" key="1">
    <source>
        <dbReference type="ARBA" id="ARBA00004123"/>
    </source>
</evidence>
<feature type="region of interest" description="Disordered" evidence="6">
    <location>
        <begin position="331"/>
        <end position="352"/>
    </location>
</feature>
<dbReference type="SMART" id="SM00951">
    <property type="entry name" value="QLQ"/>
    <property type="match status" value="1"/>
</dbReference>
<gene>
    <name evidence="9" type="ORF">Cni_G03680</name>
</gene>